<dbReference type="GO" id="GO:0005524">
    <property type="term" value="F:ATP binding"/>
    <property type="evidence" value="ECO:0007669"/>
    <property type="project" value="UniProtKB-KW"/>
</dbReference>
<evidence type="ECO:0000313" key="4">
    <source>
        <dbReference type="EMBL" id="MBA8991753.1"/>
    </source>
</evidence>
<evidence type="ECO:0000256" key="1">
    <source>
        <dbReference type="ARBA" id="ARBA00022741"/>
    </source>
</evidence>
<keyword evidence="4" id="KW-0282">Flagellum</keyword>
<dbReference type="GO" id="GO:0016887">
    <property type="term" value="F:ATP hydrolysis activity"/>
    <property type="evidence" value="ECO:0007669"/>
    <property type="project" value="TreeGrafter"/>
</dbReference>
<evidence type="ECO:0000313" key="5">
    <source>
        <dbReference type="Proteomes" id="UP000590225"/>
    </source>
</evidence>
<keyword evidence="2" id="KW-0067">ATP-binding</keyword>
<dbReference type="InterPro" id="IPR027417">
    <property type="entry name" value="P-loop_NTPase"/>
</dbReference>
<keyword evidence="4" id="KW-0966">Cell projection</keyword>
<accession>A0AAW3T9F2</accession>
<evidence type="ECO:0000256" key="2">
    <source>
        <dbReference type="ARBA" id="ARBA00022840"/>
    </source>
</evidence>
<gene>
    <name evidence="4" type="ORF">FHW23_003031</name>
</gene>
<dbReference type="EMBL" id="JACGXP010000005">
    <property type="protein sequence ID" value="MBA8991753.1"/>
    <property type="molecule type" value="Genomic_DNA"/>
</dbReference>
<dbReference type="InterPro" id="IPR050625">
    <property type="entry name" value="ParA/MinD_ATPase"/>
</dbReference>
<dbReference type="GO" id="GO:0005829">
    <property type="term" value="C:cytosol"/>
    <property type="evidence" value="ECO:0007669"/>
    <property type="project" value="TreeGrafter"/>
</dbReference>
<protein>
    <submittedName>
        <fullName evidence="4">MinD-like ATPase involved in chromosome partitioning or flagellar assembly</fullName>
    </submittedName>
</protein>
<keyword evidence="1" id="KW-0547">Nucleotide-binding</keyword>
<name>A0AAW3T9F2_9MICO</name>
<proteinExistence type="predicted"/>
<dbReference type="Proteomes" id="UP000590225">
    <property type="component" value="Unassembled WGS sequence"/>
</dbReference>
<reference evidence="4 5" key="1">
    <citation type="submission" date="2020-07" db="EMBL/GenBank/DDBJ databases">
        <title>Above-ground endophytic microbial communities from plants in different locations in the United States.</title>
        <authorList>
            <person name="Frank C."/>
        </authorList>
    </citation>
    <scope>NUCLEOTIDE SEQUENCE [LARGE SCALE GENOMIC DNA]</scope>
    <source>
        <strain evidence="4 5">WPL5_2</strain>
    </source>
</reference>
<dbReference type="GO" id="GO:0051782">
    <property type="term" value="P:negative regulation of cell division"/>
    <property type="evidence" value="ECO:0007669"/>
    <property type="project" value="TreeGrafter"/>
</dbReference>
<dbReference type="PANTHER" id="PTHR43384">
    <property type="entry name" value="SEPTUM SITE-DETERMINING PROTEIN MIND HOMOLOG, CHLOROPLASTIC-RELATED"/>
    <property type="match status" value="1"/>
</dbReference>
<evidence type="ECO:0000256" key="3">
    <source>
        <dbReference type="SAM" id="MobiDB-lite"/>
    </source>
</evidence>
<dbReference type="PANTHER" id="PTHR43384:SF6">
    <property type="entry name" value="SEPTUM SITE-DETERMINING PROTEIN MIND HOMOLOG, CHLOROPLASTIC"/>
    <property type="match status" value="1"/>
</dbReference>
<organism evidence="4 5">
    <name type="scientific">Curtobacterium pusillum</name>
    <dbReference type="NCBI Taxonomy" id="69373"/>
    <lineage>
        <taxon>Bacteria</taxon>
        <taxon>Bacillati</taxon>
        <taxon>Actinomycetota</taxon>
        <taxon>Actinomycetes</taxon>
        <taxon>Micrococcales</taxon>
        <taxon>Microbacteriaceae</taxon>
        <taxon>Curtobacterium</taxon>
    </lineage>
</organism>
<comment type="caution">
    <text evidence="4">The sequence shown here is derived from an EMBL/GenBank/DDBJ whole genome shotgun (WGS) entry which is preliminary data.</text>
</comment>
<sequence>MRLFDDVVPALGRAFFGSVAGGARDLDDAHRAIRQGVPTSRRIAFASLRGGTGCSATAAAVATVLARRRSGRVLGVDGAAGLRSFAVHAGAERTSPTPPSDRRSAARTSWDATDGLAVTPSGLHVLRIGDPRLPTRQAAPAEWTDAVDPIARFFDVVVGDWGSRSPFVDLGAVAADAHVVALVTGPERPAVEEGVAHADAIRRHAPDARVLVVPVDTTGAGLRAARTAAEWPDHAVHPVPSDPSVTSGGDRPTASRIALIQLTAALVDAAVDRRWAPTDTIPEATR</sequence>
<dbReference type="SUPFAM" id="SSF52540">
    <property type="entry name" value="P-loop containing nucleoside triphosphate hydrolases"/>
    <property type="match status" value="1"/>
</dbReference>
<keyword evidence="4" id="KW-0969">Cilium</keyword>
<dbReference type="RefSeq" id="WP_182516782.1">
    <property type="nucleotide sequence ID" value="NZ_JACGXP010000005.1"/>
</dbReference>
<feature type="region of interest" description="Disordered" evidence="3">
    <location>
        <begin position="89"/>
        <end position="109"/>
    </location>
</feature>
<dbReference type="AlphaFoldDB" id="A0AAW3T9F2"/>
<dbReference type="GO" id="GO:0009898">
    <property type="term" value="C:cytoplasmic side of plasma membrane"/>
    <property type="evidence" value="ECO:0007669"/>
    <property type="project" value="TreeGrafter"/>
</dbReference>
<dbReference type="Gene3D" id="3.40.50.300">
    <property type="entry name" value="P-loop containing nucleotide triphosphate hydrolases"/>
    <property type="match status" value="1"/>
</dbReference>